<evidence type="ECO:0000256" key="3">
    <source>
        <dbReference type="ARBA" id="ARBA00023136"/>
    </source>
</evidence>
<feature type="transmembrane region" description="Helical" evidence="4">
    <location>
        <begin position="246"/>
        <end position="263"/>
    </location>
</feature>
<feature type="transmembrane region" description="Helical" evidence="4">
    <location>
        <begin position="166"/>
        <end position="185"/>
    </location>
</feature>
<feature type="transmembrane region" description="Helical" evidence="4">
    <location>
        <begin position="365"/>
        <end position="385"/>
    </location>
</feature>
<name>A0A1T5HAA7_9BACT</name>
<proteinExistence type="predicted"/>
<dbReference type="InterPro" id="IPR036259">
    <property type="entry name" value="MFS_trans_sf"/>
</dbReference>
<evidence type="ECO:0000313" key="7">
    <source>
        <dbReference type="Proteomes" id="UP000190897"/>
    </source>
</evidence>
<feature type="transmembrane region" description="Helical" evidence="4">
    <location>
        <begin position="275"/>
        <end position="293"/>
    </location>
</feature>
<dbReference type="OrthoDB" id="9812221at2"/>
<accession>A0A1T5HAA7</accession>
<feature type="transmembrane region" description="Helical" evidence="4">
    <location>
        <begin position="47"/>
        <end position="66"/>
    </location>
</feature>
<keyword evidence="1 4" id="KW-0812">Transmembrane</keyword>
<gene>
    <name evidence="6" type="ORF">SAMN05660293_05162</name>
</gene>
<dbReference type="GO" id="GO:0022857">
    <property type="term" value="F:transmembrane transporter activity"/>
    <property type="evidence" value="ECO:0007669"/>
    <property type="project" value="InterPro"/>
</dbReference>
<feature type="transmembrane region" description="Helical" evidence="4">
    <location>
        <begin position="334"/>
        <end position="353"/>
    </location>
</feature>
<evidence type="ECO:0000256" key="1">
    <source>
        <dbReference type="ARBA" id="ARBA00022692"/>
    </source>
</evidence>
<dbReference type="SUPFAM" id="SSF103473">
    <property type="entry name" value="MFS general substrate transporter"/>
    <property type="match status" value="1"/>
</dbReference>
<dbReference type="PANTHER" id="PTHR23531">
    <property type="entry name" value="QUINOLENE RESISTANCE PROTEIN NORA"/>
    <property type="match status" value="1"/>
</dbReference>
<sequence>MQSTSSPSIFTTQFWLLGLSSFLFSSSFNMLIPELPGYLSEMGGAEYKGAIIGLFTLTAGLSRPFSGRLTDRIGRVPVMAFGSIVCFVCGFLYPIFTTVMPFLLLRLVHGFSTGFKPTGTSAYVADIVPADRRGEAMGVHGMCMGVGSAFGPAVGSMISEAFSLNALFYTSSLFAFLSIAILLNMKETLVKKERLSWNAFQITRRDIFEPAVFSPALVTFLCYFGYGAVATVTPDFSGYLGLQNRGFYFMFFTIFSILIRLFAGKISDRHGRIPVTIAGCIVLIIAMILTGYANSVPMFFAGAAFFGMSMGILSPVLSAWTVDLSRDDNRGRSIATMFISLEAGIGLGAFLSAELFANQRGNLPLVFFVMAGFALAALIYTVLIYQLKKRRARVI</sequence>
<feature type="transmembrane region" description="Helical" evidence="4">
    <location>
        <begin position="206"/>
        <end position="226"/>
    </location>
</feature>
<feature type="domain" description="Major facilitator superfamily (MFS) profile" evidence="5">
    <location>
        <begin position="13"/>
        <end position="389"/>
    </location>
</feature>
<dbReference type="EMBL" id="FUZA01000010">
    <property type="protein sequence ID" value="SKC17645.1"/>
    <property type="molecule type" value="Genomic_DNA"/>
</dbReference>
<evidence type="ECO:0000313" key="6">
    <source>
        <dbReference type="EMBL" id="SKC17645.1"/>
    </source>
</evidence>
<organism evidence="6 7">
    <name type="scientific">Dyadobacter psychrophilus</name>
    <dbReference type="NCBI Taxonomy" id="651661"/>
    <lineage>
        <taxon>Bacteria</taxon>
        <taxon>Pseudomonadati</taxon>
        <taxon>Bacteroidota</taxon>
        <taxon>Cytophagia</taxon>
        <taxon>Cytophagales</taxon>
        <taxon>Spirosomataceae</taxon>
        <taxon>Dyadobacter</taxon>
    </lineage>
</organism>
<dbReference type="InterPro" id="IPR011701">
    <property type="entry name" value="MFS"/>
</dbReference>
<keyword evidence="3 4" id="KW-0472">Membrane</keyword>
<dbReference type="STRING" id="651661.SAMN05660293_05162"/>
<feature type="transmembrane region" description="Helical" evidence="4">
    <location>
        <begin position="299"/>
        <end position="322"/>
    </location>
</feature>
<keyword evidence="2 4" id="KW-1133">Transmembrane helix</keyword>
<dbReference type="Gene3D" id="1.20.1250.20">
    <property type="entry name" value="MFS general substrate transporter like domains"/>
    <property type="match status" value="2"/>
</dbReference>
<dbReference type="RefSeq" id="WP_082217607.1">
    <property type="nucleotide sequence ID" value="NZ_FUZA01000010.1"/>
</dbReference>
<keyword evidence="7" id="KW-1185">Reference proteome</keyword>
<reference evidence="7" key="1">
    <citation type="submission" date="2017-02" db="EMBL/GenBank/DDBJ databases">
        <authorList>
            <person name="Varghese N."/>
            <person name="Submissions S."/>
        </authorList>
    </citation>
    <scope>NUCLEOTIDE SEQUENCE [LARGE SCALE GENOMIC DNA]</scope>
    <source>
        <strain evidence="7">DSM 22270</strain>
    </source>
</reference>
<protein>
    <submittedName>
        <fullName evidence="6">Predicted arabinose efflux permease, MFS family</fullName>
    </submittedName>
</protein>
<dbReference type="PROSITE" id="PS50850">
    <property type="entry name" value="MFS"/>
    <property type="match status" value="1"/>
</dbReference>
<dbReference type="CDD" id="cd17489">
    <property type="entry name" value="MFS_YfcJ_like"/>
    <property type="match status" value="1"/>
</dbReference>
<evidence type="ECO:0000256" key="2">
    <source>
        <dbReference type="ARBA" id="ARBA00022989"/>
    </source>
</evidence>
<dbReference type="Pfam" id="PF07690">
    <property type="entry name" value="MFS_1"/>
    <property type="match status" value="1"/>
</dbReference>
<evidence type="ECO:0000259" key="5">
    <source>
        <dbReference type="PROSITE" id="PS50850"/>
    </source>
</evidence>
<dbReference type="Proteomes" id="UP000190897">
    <property type="component" value="Unassembled WGS sequence"/>
</dbReference>
<evidence type="ECO:0000256" key="4">
    <source>
        <dbReference type="SAM" id="Phobius"/>
    </source>
</evidence>
<feature type="transmembrane region" description="Helical" evidence="4">
    <location>
        <begin position="12"/>
        <end position="32"/>
    </location>
</feature>
<dbReference type="AlphaFoldDB" id="A0A1T5HAA7"/>
<feature type="transmembrane region" description="Helical" evidence="4">
    <location>
        <begin position="78"/>
        <end position="96"/>
    </location>
</feature>
<dbReference type="InterPro" id="IPR052714">
    <property type="entry name" value="MFS_Exporter"/>
</dbReference>
<dbReference type="InterPro" id="IPR020846">
    <property type="entry name" value="MFS_dom"/>
</dbReference>
<dbReference type="PANTHER" id="PTHR23531:SF1">
    <property type="entry name" value="QUINOLENE RESISTANCE PROTEIN NORA"/>
    <property type="match status" value="1"/>
</dbReference>